<gene>
    <name evidence="2" type="ORF">ACFP3R_21830</name>
</gene>
<dbReference type="InterPro" id="IPR012347">
    <property type="entry name" value="Ferritin-like"/>
</dbReference>
<evidence type="ECO:0000313" key="2">
    <source>
        <dbReference type="EMBL" id="MFC6091917.1"/>
    </source>
</evidence>
<keyword evidence="3" id="KW-1185">Reference proteome</keyword>
<reference evidence="3" key="1">
    <citation type="journal article" date="2019" name="Int. J. Syst. Evol. Microbiol.">
        <title>The Global Catalogue of Microorganisms (GCM) 10K type strain sequencing project: providing services to taxonomists for standard genome sequencing and annotation.</title>
        <authorList>
            <consortium name="The Broad Institute Genomics Platform"/>
            <consortium name="The Broad Institute Genome Sequencing Center for Infectious Disease"/>
            <person name="Wu L."/>
            <person name="Ma J."/>
        </authorList>
    </citation>
    <scope>NUCLEOTIDE SEQUENCE [LARGE SCALE GENOMIC DNA]</scope>
    <source>
        <strain evidence="3">CGMCC 4.7246</strain>
    </source>
</reference>
<proteinExistence type="predicted"/>
<evidence type="ECO:0000313" key="3">
    <source>
        <dbReference type="Proteomes" id="UP001596220"/>
    </source>
</evidence>
<protein>
    <submittedName>
        <fullName evidence="2">Ferritin-like domain-containing protein</fullName>
    </submittedName>
</protein>
<dbReference type="Pfam" id="PF12902">
    <property type="entry name" value="Ferritin-like"/>
    <property type="match status" value="1"/>
</dbReference>
<comment type="caution">
    <text evidence="2">The sequence shown here is derived from an EMBL/GenBank/DDBJ whole genome shotgun (WGS) entry which is preliminary data.</text>
</comment>
<feature type="domain" description="Iminophenyl-pyruvate dimer synthase" evidence="1">
    <location>
        <begin position="583"/>
        <end position="808"/>
    </location>
</feature>
<accession>A0ABW1PAW9</accession>
<dbReference type="RefSeq" id="WP_380638217.1">
    <property type="nucleotide sequence ID" value="NZ_JBHSQO010000023.1"/>
</dbReference>
<dbReference type="InterPro" id="IPR026820">
    <property type="entry name" value="VioB/RebD_dom"/>
</dbReference>
<sequence>MSVFDLPRLHFGGTARTSLPTGPRSGLVDVTTNTALTDSGPFPVGRPAREYHEYLVDQGPRYDAAGRPCPDGVFSATAGWNFGGSGHFAIDATITGVEREAGRLDPDDPLVGRCVDMWGHHNEYLATTVNRARVFDVDPTAADTMTLVVGQFGFGRAGRSHDVGYAVTGQVAGTSPPRWQNPDHLPDVGEHFLAAELRRSVVHQFVVEEPRWLDGTSPAVEHLRAAAGDGLVVQFALGHMSPPTAPDTPNLWRLRGTIAPWRAAELRTHPAGRLLVPCGERTGLHTLSVDVASTHVTFNLITAVPQSWRGGDLLLRTVESDELVATVPDKAHEHPPTSGIVTVPAASGARAANDQALRVVRLDRHGHPVELLREVELNVQSDDAALVLDHTDGTPEHDARVTFRAYLRGRPHPVALVVRQRHDLLAIGEVDVDGTGLGGFTVRGLRAGVTRVELGPHGVVAVRVLPDDRELDDIPEQDVTFELVHEKVLAYYELVSSFMRTEVFSLADRCKVETYATLMWQMCDPRNRGKTYYMPPTRDLSAPKARLLLKYLRRQQRRAPRPIAAETSWTPPITTRAALVAALRQAVTLELAVMLQYLYAAYSVPTYGVGAAWVREGRWTAEQLELACGDGGRTLHTGIRGGLLGVAREEMAHYLVVNNILMAVGEPFHVPEVDFATINARLPLPVDFALEPLHLGSVQRFIAIEEPDDGRPGGGPYRSLSELYSAIRDGLTRVPDLFAVERGRGGGEHHLFLRESIDTTHPDYQFEVDDLSSALFAVDFVTEQGEGGVLPAVGDPGPSHHDTFRRIADLLMTEHLRGGGGRWHPAHPVLRNPTTGTGPGVGQPVTDPDTARVMALFNRSYYLMLLLTAQHFAERPDTSLRRSELMNAAIDVMTGMMRPLAELLVTLPSGVPGRTAGPSFELPEPPVPLSRPDVARRRIAREFADLAARCRQDDRVPDRVAGISAHLAARFGGPPR</sequence>
<dbReference type="Gene3D" id="1.20.1260.10">
    <property type="match status" value="1"/>
</dbReference>
<dbReference type="Proteomes" id="UP001596220">
    <property type="component" value="Unassembled WGS sequence"/>
</dbReference>
<dbReference type="EMBL" id="JBHSQO010000023">
    <property type="protein sequence ID" value="MFC6091917.1"/>
    <property type="molecule type" value="Genomic_DNA"/>
</dbReference>
<name>A0ABW1PAW9_9PSEU</name>
<evidence type="ECO:0000259" key="1">
    <source>
        <dbReference type="Pfam" id="PF12902"/>
    </source>
</evidence>
<organism evidence="2 3">
    <name type="scientific">Saccharothrix lopnurensis</name>
    <dbReference type="NCBI Taxonomy" id="1670621"/>
    <lineage>
        <taxon>Bacteria</taxon>
        <taxon>Bacillati</taxon>
        <taxon>Actinomycetota</taxon>
        <taxon>Actinomycetes</taxon>
        <taxon>Pseudonocardiales</taxon>
        <taxon>Pseudonocardiaceae</taxon>
        <taxon>Saccharothrix</taxon>
    </lineage>
</organism>